<proteinExistence type="predicted"/>
<feature type="compositionally biased region" description="Polar residues" evidence="2">
    <location>
        <begin position="220"/>
        <end position="229"/>
    </location>
</feature>
<dbReference type="HOGENOM" id="CLU_053554_1_0_1"/>
<evidence type="ECO:0000256" key="1">
    <source>
        <dbReference type="PROSITE-ProRule" id="PRU00266"/>
    </source>
</evidence>
<feature type="compositionally biased region" description="Low complexity" evidence="2">
    <location>
        <begin position="148"/>
        <end position="170"/>
    </location>
</feature>
<gene>
    <name evidence="4" type="ORF">VHEMI05163</name>
</gene>
<keyword evidence="1" id="KW-0694">RNA-binding</keyword>
<dbReference type="Gene3D" id="3.30.160.20">
    <property type="match status" value="1"/>
</dbReference>
<organism evidence="4 5">
    <name type="scientific">[Torrubiella] hemipterigena</name>
    <dbReference type="NCBI Taxonomy" id="1531966"/>
    <lineage>
        <taxon>Eukaryota</taxon>
        <taxon>Fungi</taxon>
        <taxon>Dikarya</taxon>
        <taxon>Ascomycota</taxon>
        <taxon>Pezizomycotina</taxon>
        <taxon>Sordariomycetes</taxon>
        <taxon>Hypocreomycetidae</taxon>
        <taxon>Hypocreales</taxon>
        <taxon>Clavicipitaceae</taxon>
        <taxon>Clavicipitaceae incertae sedis</taxon>
        <taxon>'Torrubiella' clade</taxon>
    </lineage>
</organism>
<name>A0A0A1T3B2_9HYPO</name>
<feature type="region of interest" description="Disordered" evidence="2">
    <location>
        <begin position="143"/>
        <end position="235"/>
    </location>
</feature>
<accession>A0A0A1T3B2</accession>
<dbReference type="AlphaFoldDB" id="A0A0A1T3B2"/>
<feature type="domain" description="DRBM" evidence="3">
    <location>
        <begin position="57"/>
        <end position="143"/>
    </location>
</feature>
<keyword evidence="5" id="KW-1185">Reference proteome</keyword>
<dbReference type="GO" id="GO:0003723">
    <property type="term" value="F:RNA binding"/>
    <property type="evidence" value="ECO:0007669"/>
    <property type="project" value="UniProtKB-UniRule"/>
</dbReference>
<reference evidence="4 5" key="1">
    <citation type="journal article" date="2015" name="Genome Announc.">
        <title>Draft Genome Sequence and Gene Annotation of the Entomopathogenic Fungus Verticillium hemipterigenum.</title>
        <authorList>
            <person name="Horn F."/>
            <person name="Habel A."/>
            <person name="Scharf D.H."/>
            <person name="Dworschak J."/>
            <person name="Brakhage A.A."/>
            <person name="Guthke R."/>
            <person name="Hertweck C."/>
            <person name="Linde J."/>
        </authorList>
    </citation>
    <scope>NUCLEOTIDE SEQUENCE [LARGE SCALE GENOMIC DNA]</scope>
</reference>
<protein>
    <recommendedName>
        <fullName evidence="3">DRBM domain-containing protein</fullName>
    </recommendedName>
</protein>
<dbReference type="PROSITE" id="PS50137">
    <property type="entry name" value="DS_RBD"/>
    <property type="match status" value="1"/>
</dbReference>
<dbReference type="Proteomes" id="UP000039046">
    <property type="component" value="Unassembled WGS sequence"/>
</dbReference>
<dbReference type="STRING" id="1531966.A0A0A1T3B2"/>
<evidence type="ECO:0000313" key="4">
    <source>
        <dbReference type="EMBL" id="CEJ89314.1"/>
    </source>
</evidence>
<dbReference type="OrthoDB" id="5222339at2759"/>
<dbReference type="InterPro" id="IPR014720">
    <property type="entry name" value="dsRBD_dom"/>
</dbReference>
<evidence type="ECO:0000313" key="5">
    <source>
        <dbReference type="Proteomes" id="UP000039046"/>
    </source>
</evidence>
<dbReference type="EMBL" id="CDHN01000002">
    <property type="protein sequence ID" value="CEJ89314.1"/>
    <property type="molecule type" value="Genomic_DNA"/>
</dbReference>
<dbReference type="Pfam" id="PF00035">
    <property type="entry name" value="dsrm"/>
    <property type="match status" value="1"/>
</dbReference>
<sequence length="325" mass="36239">MDTNGTSIATGVPIPWCELRAWIDEHEQAPEKLSREQLMALSYLVPFTTEPDLVDGDYVSELMLLAQGQRRTLPTFQDSDSIDVPEKTSMMKKWRTTCTVPWLSCSFPVDGFSYAQGEQPPLFASKKKAKQYAAKEALRFIKSNQIKPPNTTPAAPAVVQTSPTPIASPVGLPPPPVSFLFPPPPLPPPPPPQFYHPVDSQPQDSQMLSPISPSPPSQVAPRTSHTNNDSELDDDADVMTRINKLCHRLGFSTPGYVIVERPDQFRFFDGYALFHSGDVVPRDLTTVNGIFGKKQTKLEIAYKLHHWLTEEDIRRQSQVDGLFEG</sequence>
<evidence type="ECO:0000259" key="3">
    <source>
        <dbReference type="PROSITE" id="PS50137"/>
    </source>
</evidence>
<feature type="compositionally biased region" description="Pro residues" evidence="2">
    <location>
        <begin position="171"/>
        <end position="194"/>
    </location>
</feature>
<dbReference type="SUPFAM" id="SSF54768">
    <property type="entry name" value="dsRNA-binding domain-like"/>
    <property type="match status" value="1"/>
</dbReference>
<evidence type="ECO:0000256" key="2">
    <source>
        <dbReference type="SAM" id="MobiDB-lite"/>
    </source>
</evidence>
<feature type="compositionally biased region" description="Polar residues" evidence="2">
    <location>
        <begin position="200"/>
        <end position="211"/>
    </location>
</feature>